<reference evidence="8 9" key="1">
    <citation type="journal article" date="2020" name="bioRxiv">
        <title>Metabolic contributions of an alphaproteobacterial endosymbiont in the apicomplexan Cardiosporidium cionae.</title>
        <authorList>
            <person name="Hunter E.S."/>
            <person name="Paight C.J."/>
            <person name="Lane C.E."/>
        </authorList>
    </citation>
    <scope>NUCLEOTIDE SEQUENCE [LARGE SCALE GENOMIC DNA]</scope>
    <source>
        <strain evidence="8">ESH_2018</strain>
    </source>
</reference>
<organism evidence="8 9">
    <name type="scientific">Cardiosporidium cionae</name>
    <dbReference type="NCBI Taxonomy" id="476202"/>
    <lineage>
        <taxon>Eukaryota</taxon>
        <taxon>Sar</taxon>
        <taxon>Alveolata</taxon>
        <taxon>Apicomplexa</taxon>
        <taxon>Aconoidasida</taxon>
        <taxon>Nephromycida</taxon>
        <taxon>Cardiosporidium</taxon>
    </lineage>
</organism>
<sequence length="479" mass="53955">MMPPSSFLMHPPYTSYTHAYAHHRRAPIAQHFPFVSESEWWAGRKSLNVCEILPNLFLGDYTAAMNKSFLKRAKIARIVLIHNTLQPAFPEEFLYSIVRVNDLPYAPILNEFPRCFKFIDEGLIGLSPVPQSDAPFFDTSTTKVSSSFSSTSGSSSIACPFSALAADTIARDPAISIEDIASSAPFSFSTSGDGNPNIQPVLVHCAKGISRSASFIIGYLMYACALSYKDAFAFVRQRRLILPNLGFQMQLQRFEEFLLSKRPVIEITLSPEDTIALQKAIDKCINLDDQEKLRRRKYRKRPIFLHVEGILEGIEMIAEICTVEWIHGRIQEFVRISLDGLVGLVDSIFKNSSLLRERSIWEPYGLIFQNLKGYAIKVPADLLEAAVSVQTKLQALKNVFSPSLPGMQLTDAVLTVLKEWLILCNSHNEKLLSEEIVIDYVPDNPKKKSHHKKKSKSSNKLKSSSKHKSYRKKHSKTKG</sequence>
<dbReference type="PANTHER" id="PTHR10159:SF511">
    <property type="entry name" value="DUAL SPECIFICITY PROTEIN PHOSPHATASE 1"/>
    <property type="match status" value="1"/>
</dbReference>
<dbReference type="Proteomes" id="UP000823046">
    <property type="component" value="Unassembled WGS sequence"/>
</dbReference>
<feature type="domain" description="Tyrosine specific protein phosphatases" evidence="7">
    <location>
        <begin position="178"/>
        <end position="239"/>
    </location>
</feature>
<dbReference type="EMBL" id="JADAQX010000141">
    <property type="protein sequence ID" value="KAF8821703.1"/>
    <property type="molecule type" value="Genomic_DNA"/>
</dbReference>
<keyword evidence="9" id="KW-1185">Reference proteome</keyword>
<dbReference type="PROSITE" id="PS00383">
    <property type="entry name" value="TYR_PHOSPHATASE_1"/>
    <property type="match status" value="1"/>
</dbReference>
<feature type="region of interest" description="Disordered" evidence="5">
    <location>
        <begin position="443"/>
        <end position="479"/>
    </location>
</feature>
<evidence type="ECO:0000256" key="5">
    <source>
        <dbReference type="SAM" id="MobiDB-lite"/>
    </source>
</evidence>
<evidence type="ECO:0000256" key="4">
    <source>
        <dbReference type="ARBA" id="ARBA00022912"/>
    </source>
</evidence>
<proteinExistence type="inferred from homology"/>
<evidence type="ECO:0000256" key="3">
    <source>
        <dbReference type="ARBA" id="ARBA00022801"/>
    </source>
</evidence>
<feature type="compositionally biased region" description="Basic residues" evidence="5">
    <location>
        <begin position="447"/>
        <end position="479"/>
    </location>
</feature>
<evidence type="ECO:0000313" key="8">
    <source>
        <dbReference type="EMBL" id="KAF8821703.1"/>
    </source>
</evidence>
<dbReference type="InterPro" id="IPR016130">
    <property type="entry name" value="Tyr_Pase_AS"/>
</dbReference>
<comment type="similarity">
    <text evidence="1">Belongs to the protein-tyrosine phosphatase family. Non-receptor class dual specificity subfamily.</text>
</comment>
<protein>
    <recommendedName>
        <fullName evidence="2">protein-tyrosine-phosphatase</fullName>
        <ecNumber evidence="2">3.1.3.48</ecNumber>
    </recommendedName>
</protein>
<dbReference type="PANTHER" id="PTHR10159">
    <property type="entry name" value="DUAL SPECIFICITY PROTEIN PHOSPHATASE"/>
    <property type="match status" value="1"/>
</dbReference>
<keyword evidence="3" id="KW-0378">Hydrolase</keyword>
<feature type="domain" description="Tyrosine-protein phosphatase" evidence="6">
    <location>
        <begin position="48"/>
        <end position="260"/>
    </location>
</feature>
<dbReference type="SMART" id="SM00195">
    <property type="entry name" value="DSPc"/>
    <property type="match status" value="1"/>
</dbReference>
<dbReference type="InterPro" id="IPR000387">
    <property type="entry name" value="Tyr_Pase_dom"/>
</dbReference>
<evidence type="ECO:0000256" key="1">
    <source>
        <dbReference type="ARBA" id="ARBA00008601"/>
    </source>
</evidence>
<comment type="caution">
    <text evidence="8">The sequence shown here is derived from an EMBL/GenBank/DDBJ whole genome shotgun (WGS) entry which is preliminary data.</text>
</comment>
<evidence type="ECO:0000259" key="6">
    <source>
        <dbReference type="PROSITE" id="PS50054"/>
    </source>
</evidence>
<dbReference type="Gene3D" id="3.90.190.10">
    <property type="entry name" value="Protein tyrosine phosphatase superfamily"/>
    <property type="match status" value="1"/>
</dbReference>
<evidence type="ECO:0000256" key="2">
    <source>
        <dbReference type="ARBA" id="ARBA00013064"/>
    </source>
</evidence>
<dbReference type="SUPFAM" id="SSF52799">
    <property type="entry name" value="(Phosphotyrosine protein) phosphatases II"/>
    <property type="match status" value="1"/>
</dbReference>
<dbReference type="InterPro" id="IPR020422">
    <property type="entry name" value="TYR_PHOSPHATASE_DUAL_dom"/>
</dbReference>
<dbReference type="PROSITE" id="PS50056">
    <property type="entry name" value="TYR_PHOSPHATASE_2"/>
    <property type="match status" value="1"/>
</dbReference>
<gene>
    <name evidence="8" type="ORF">IE077_001696</name>
</gene>
<evidence type="ECO:0000259" key="7">
    <source>
        <dbReference type="PROSITE" id="PS50056"/>
    </source>
</evidence>
<dbReference type="Pfam" id="PF00782">
    <property type="entry name" value="DSPc"/>
    <property type="match status" value="1"/>
</dbReference>
<dbReference type="InterPro" id="IPR029021">
    <property type="entry name" value="Prot-tyrosine_phosphatase-like"/>
</dbReference>
<accession>A0ABQ7JCM7</accession>
<evidence type="ECO:0000313" key="9">
    <source>
        <dbReference type="Proteomes" id="UP000823046"/>
    </source>
</evidence>
<dbReference type="EC" id="3.1.3.48" evidence="2"/>
<name>A0ABQ7JCM7_9APIC</name>
<dbReference type="CDD" id="cd14498">
    <property type="entry name" value="DSP"/>
    <property type="match status" value="1"/>
</dbReference>
<dbReference type="PROSITE" id="PS50054">
    <property type="entry name" value="TYR_PHOSPHATASE_DUAL"/>
    <property type="match status" value="1"/>
</dbReference>
<dbReference type="InterPro" id="IPR000340">
    <property type="entry name" value="Dual-sp_phosphatase_cat-dom"/>
</dbReference>
<keyword evidence="4" id="KW-0904">Protein phosphatase</keyword>